<reference evidence="2" key="1">
    <citation type="submission" date="2015-03" db="EMBL/GenBank/DDBJ databases">
        <authorList>
            <person name="Ferrari E."/>
            <person name="Walter M.C."/>
            <person name="Huptas C."/>
            <person name="Scherer S."/>
            <person name="Mueller-Herbst S."/>
        </authorList>
    </citation>
    <scope>NUCLEOTIDE SEQUENCE [LARGE SCALE GENOMIC DNA]</scope>
    <source>
        <strain evidence="2">LWP01</strain>
    </source>
</reference>
<gene>
    <name evidence="1" type="ORF">UE46_13565</name>
</gene>
<organism evidence="1 2">
    <name type="scientific">Listeria weihenstephanensis</name>
    <dbReference type="NCBI Taxonomy" id="1006155"/>
    <lineage>
        <taxon>Bacteria</taxon>
        <taxon>Bacillati</taxon>
        <taxon>Bacillota</taxon>
        <taxon>Bacilli</taxon>
        <taxon>Bacillales</taxon>
        <taxon>Listeriaceae</taxon>
        <taxon>Listeria</taxon>
    </lineage>
</organism>
<dbReference type="Proteomes" id="UP000223060">
    <property type="component" value="Chromosome"/>
</dbReference>
<dbReference type="EMBL" id="CP011102">
    <property type="protein sequence ID" value="AQY51954.1"/>
    <property type="molecule type" value="Genomic_DNA"/>
</dbReference>
<dbReference type="RefSeq" id="WP_036059958.1">
    <property type="nucleotide sequence ID" value="NZ_CP011102.1"/>
</dbReference>
<evidence type="ECO:0000313" key="1">
    <source>
        <dbReference type="EMBL" id="AQY51954.1"/>
    </source>
</evidence>
<protein>
    <submittedName>
        <fullName evidence="1">Uncharacterized protein</fullName>
    </submittedName>
</protein>
<keyword evidence="2" id="KW-1185">Reference proteome</keyword>
<sequence>MEKIHRGNGFAVIEKEREYQISWPQGPYDQPVFYAISKENADRAFKSPQDAYEVMIYAETGQWPNVKEETQNKDRELMKKFLELRIRIPSNQELFTEDELKELMPLARKALE</sequence>
<evidence type="ECO:0000313" key="2">
    <source>
        <dbReference type="Proteomes" id="UP000223060"/>
    </source>
</evidence>
<proteinExistence type="predicted"/>
<accession>A0A1S7FWY5</accession>
<dbReference type="KEGG" id="lwi:UE46_13565"/>
<dbReference type="AlphaFoldDB" id="A0A1S7FWY5"/>
<name>A0A1S7FWY5_9LIST</name>